<dbReference type="Pfam" id="PF04480">
    <property type="entry name" value="DUF559"/>
    <property type="match status" value="1"/>
</dbReference>
<dbReference type="InterPro" id="IPR007569">
    <property type="entry name" value="DUF559"/>
</dbReference>
<comment type="caution">
    <text evidence="2">The sequence shown here is derived from an EMBL/GenBank/DDBJ whole genome shotgun (WGS) entry which is preliminary data.</text>
</comment>
<accession>A0A916WML0</accession>
<sequence length="291" mass="32457">MRMDSLSRSIRRRGGLAATFELYADGHTRARLSAAAASGTIIRVRQGWYATPDIHPVFLEAARVGGRLTCLSALDFHGYWSYPTMDLHVAVDPRSCRLRTRRSKVTRLSTVDDARTRVHWRDDREGGGRFILSPVACLSDLIACQPDEVVAAVAGSVLHKSPQLYPQWTDLVSRSAGCHRSFLASIDGVCESGTESIFMFRISPLGLPIRRQVSIPGVGRVDFRIGEKLIIEVDGAEYHTDPAKFEADRRRDAVLSRLGYRVLRFSYFQVLFAWDEVEAALVGALLRGDHL</sequence>
<dbReference type="AlphaFoldDB" id="A0A916WML0"/>
<dbReference type="Gene3D" id="3.40.960.10">
    <property type="entry name" value="VSR Endonuclease"/>
    <property type="match status" value="1"/>
</dbReference>
<reference evidence="2" key="1">
    <citation type="journal article" date="2014" name="Int. J. Syst. Evol. Microbiol.">
        <title>Complete genome sequence of Corynebacterium casei LMG S-19264T (=DSM 44701T), isolated from a smear-ripened cheese.</title>
        <authorList>
            <consortium name="US DOE Joint Genome Institute (JGI-PGF)"/>
            <person name="Walter F."/>
            <person name="Albersmeier A."/>
            <person name="Kalinowski J."/>
            <person name="Ruckert C."/>
        </authorList>
    </citation>
    <scope>NUCLEOTIDE SEQUENCE</scope>
    <source>
        <strain evidence="2">CGMCC 1.12813</strain>
    </source>
</reference>
<evidence type="ECO:0000313" key="3">
    <source>
        <dbReference type="Proteomes" id="UP000606922"/>
    </source>
</evidence>
<dbReference type="SUPFAM" id="SSF52980">
    <property type="entry name" value="Restriction endonuclease-like"/>
    <property type="match status" value="1"/>
</dbReference>
<proteinExistence type="predicted"/>
<dbReference type="InterPro" id="IPR011335">
    <property type="entry name" value="Restrct_endonuc-II-like"/>
</dbReference>
<protein>
    <recommendedName>
        <fullName evidence="1">DUF559 domain-containing protein</fullName>
    </recommendedName>
</protein>
<evidence type="ECO:0000259" key="1">
    <source>
        <dbReference type="Pfam" id="PF04480"/>
    </source>
</evidence>
<name>A0A916WML0_9MICO</name>
<organism evidence="2 3">
    <name type="scientific">Conyzicola nivalis</name>
    <dbReference type="NCBI Taxonomy" id="1477021"/>
    <lineage>
        <taxon>Bacteria</taxon>
        <taxon>Bacillati</taxon>
        <taxon>Actinomycetota</taxon>
        <taxon>Actinomycetes</taxon>
        <taxon>Micrococcales</taxon>
        <taxon>Microbacteriaceae</taxon>
        <taxon>Conyzicola</taxon>
    </lineage>
</organism>
<evidence type="ECO:0000313" key="2">
    <source>
        <dbReference type="EMBL" id="GGB12405.1"/>
    </source>
</evidence>
<feature type="domain" description="DUF559" evidence="1">
    <location>
        <begin position="206"/>
        <end position="280"/>
    </location>
</feature>
<dbReference type="EMBL" id="BMGB01000002">
    <property type="protein sequence ID" value="GGB12405.1"/>
    <property type="molecule type" value="Genomic_DNA"/>
</dbReference>
<gene>
    <name evidence="2" type="ORF">GCM10010979_28420</name>
</gene>
<keyword evidence="3" id="KW-1185">Reference proteome</keyword>
<dbReference type="Proteomes" id="UP000606922">
    <property type="component" value="Unassembled WGS sequence"/>
</dbReference>
<reference evidence="2" key="2">
    <citation type="submission" date="2020-09" db="EMBL/GenBank/DDBJ databases">
        <authorList>
            <person name="Sun Q."/>
            <person name="Zhou Y."/>
        </authorList>
    </citation>
    <scope>NUCLEOTIDE SEQUENCE</scope>
    <source>
        <strain evidence="2">CGMCC 1.12813</strain>
    </source>
</reference>